<evidence type="ECO:0000256" key="1">
    <source>
        <dbReference type="PROSITE-ProRule" id="PRU01011"/>
    </source>
</evidence>
<evidence type="ECO:0000313" key="3">
    <source>
        <dbReference type="Proteomes" id="UP001054252"/>
    </source>
</evidence>
<evidence type="ECO:0000313" key="2">
    <source>
        <dbReference type="EMBL" id="GKV36023.1"/>
    </source>
</evidence>
<accession>A0AAV5LFG9</accession>
<protein>
    <submittedName>
        <fullName evidence="2">Uncharacterized protein</fullName>
    </submittedName>
</protein>
<feature type="repeat" description="Hemopexin" evidence="1">
    <location>
        <begin position="88"/>
        <end position="134"/>
    </location>
</feature>
<proteinExistence type="predicted"/>
<dbReference type="InterPro" id="IPR036375">
    <property type="entry name" value="Hemopexin-like_dom_sf"/>
</dbReference>
<organism evidence="2 3">
    <name type="scientific">Rubroshorea leprosula</name>
    <dbReference type="NCBI Taxonomy" id="152421"/>
    <lineage>
        <taxon>Eukaryota</taxon>
        <taxon>Viridiplantae</taxon>
        <taxon>Streptophyta</taxon>
        <taxon>Embryophyta</taxon>
        <taxon>Tracheophyta</taxon>
        <taxon>Spermatophyta</taxon>
        <taxon>Magnoliopsida</taxon>
        <taxon>eudicotyledons</taxon>
        <taxon>Gunneridae</taxon>
        <taxon>Pentapetalae</taxon>
        <taxon>rosids</taxon>
        <taxon>malvids</taxon>
        <taxon>Malvales</taxon>
        <taxon>Dipterocarpaceae</taxon>
        <taxon>Rubroshorea</taxon>
    </lineage>
</organism>
<dbReference type="Pfam" id="PF00045">
    <property type="entry name" value="Hemopexin"/>
    <property type="match status" value="1"/>
</dbReference>
<dbReference type="InterPro" id="IPR018487">
    <property type="entry name" value="Hemopexin-like_repeat"/>
</dbReference>
<sequence length="146" mass="16689">MTLAVGKIYRRYRYFVRTDPIVPSKDCPPPDPSHYFHLGVDAAFEAEDDKAYLFKGNQYNYINYEERTSITSGTITEKFSCLKDTKFEGRIEAAFASHKKGEAYLYKGDLCALINFDNNCLVEVDTIGNKWPNFGSLVPRKNMTCT</sequence>
<name>A0AAV5LFG9_9ROSI</name>
<dbReference type="AlphaFoldDB" id="A0AAV5LFG9"/>
<dbReference type="EMBL" id="BPVZ01000114">
    <property type="protein sequence ID" value="GKV36023.1"/>
    <property type="molecule type" value="Genomic_DNA"/>
</dbReference>
<reference evidence="2 3" key="1">
    <citation type="journal article" date="2021" name="Commun. Biol.">
        <title>The genome of Shorea leprosula (Dipterocarpaceae) highlights the ecological relevance of drought in aseasonal tropical rainforests.</title>
        <authorList>
            <person name="Ng K.K.S."/>
            <person name="Kobayashi M.J."/>
            <person name="Fawcett J.A."/>
            <person name="Hatakeyama M."/>
            <person name="Paape T."/>
            <person name="Ng C.H."/>
            <person name="Ang C.C."/>
            <person name="Tnah L.H."/>
            <person name="Lee C.T."/>
            <person name="Nishiyama T."/>
            <person name="Sese J."/>
            <person name="O'Brien M.J."/>
            <person name="Copetti D."/>
            <person name="Mohd Noor M.I."/>
            <person name="Ong R.C."/>
            <person name="Putra M."/>
            <person name="Sireger I.Z."/>
            <person name="Indrioko S."/>
            <person name="Kosugi Y."/>
            <person name="Izuno A."/>
            <person name="Isagi Y."/>
            <person name="Lee S.L."/>
            <person name="Shimizu K.K."/>
        </authorList>
    </citation>
    <scope>NUCLEOTIDE SEQUENCE [LARGE SCALE GENOMIC DNA]</scope>
    <source>
        <strain evidence="2">214</strain>
    </source>
</reference>
<dbReference type="Proteomes" id="UP001054252">
    <property type="component" value="Unassembled WGS sequence"/>
</dbReference>
<comment type="caution">
    <text evidence="2">The sequence shown here is derived from an EMBL/GenBank/DDBJ whole genome shotgun (WGS) entry which is preliminary data.</text>
</comment>
<gene>
    <name evidence="2" type="ORF">SLEP1_g44204</name>
</gene>
<dbReference type="SMART" id="SM00120">
    <property type="entry name" value="HX"/>
    <property type="match status" value="2"/>
</dbReference>
<feature type="repeat" description="Hemopexin" evidence="1">
    <location>
        <begin position="37"/>
        <end position="82"/>
    </location>
</feature>
<dbReference type="SUPFAM" id="SSF50923">
    <property type="entry name" value="Hemopexin-like domain"/>
    <property type="match status" value="1"/>
</dbReference>
<dbReference type="PROSITE" id="PS51642">
    <property type="entry name" value="HEMOPEXIN_2"/>
    <property type="match status" value="2"/>
</dbReference>
<dbReference type="Gene3D" id="2.110.10.10">
    <property type="entry name" value="Hemopexin-like domain"/>
    <property type="match status" value="1"/>
</dbReference>
<keyword evidence="3" id="KW-1185">Reference proteome</keyword>